<gene>
    <name evidence="3" type="ORF">R2601_05173</name>
</gene>
<feature type="transmembrane region" description="Helical" evidence="1">
    <location>
        <begin position="101"/>
        <end position="129"/>
    </location>
</feature>
<dbReference type="STRING" id="314265.R2601_05173"/>
<dbReference type="Pfam" id="PF00884">
    <property type="entry name" value="Sulfatase"/>
    <property type="match status" value="1"/>
</dbReference>
<dbReference type="Gene3D" id="3.40.720.10">
    <property type="entry name" value="Alkaline Phosphatase, subunit A"/>
    <property type="match status" value="1"/>
</dbReference>
<dbReference type="eggNOG" id="COG1368">
    <property type="taxonomic scope" value="Bacteria"/>
</dbReference>
<keyword evidence="1" id="KW-1133">Transmembrane helix</keyword>
<dbReference type="Proteomes" id="UP000006230">
    <property type="component" value="Unassembled WGS sequence"/>
</dbReference>
<dbReference type="InterPro" id="IPR017850">
    <property type="entry name" value="Alkaline_phosphatase_core_sf"/>
</dbReference>
<evidence type="ECO:0000256" key="1">
    <source>
        <dbReference type="SAM" id="Phobius"/>
    </source>
</evidence>
<dbReference type="AlphaFoldDB" id="Q0FS69"/>
<dbReference type="HOGENOM" id="CLU_018391_0_0_5"/>
<evidence type="ECO:0000313" key="3">
    <source>
        <dbReference type="EMBL" id="EAU47132.1"/>
    </source>
</evidence>
<keyword evidence="4" id="KW-1185">Reference proteome</keyword>
<comment type="caution">
    <text evidence="3">The sequence shown here is derived from an EMBL/GenBank/DDBJ whole genome shotgun (WGS) entry which is preliminary data.</text>
</comment>
<evidence type="ECO:0000259" key="2">
    <source>
        <dbReference type="Pfam" id="PF00884"/>
    </source>
</evidence>
<protein>
    <recommendedName>
        <fullName evidence="2">Sulfatase N-terminal domain-containing protein</fullName>
    </recommendedName>
</protein>
<feature type="transmembrane region" description="Helical" evidence="1">
    <location>
        <begin position="141"/>
        <end position="160"/>
    </location>
</feature>
<dbReference type="InterPro" id="IPR000917">
    <property type="entry name" value="Sulfatase_N"/>
</dbReference>
<keyword evidence="1" id="KW-0472">Membrane</keyword>
<keyword evidence="1" id="KW-0812">Transmembrane</keyword>
<dbReference type="EMBL" id="AATQ01000009">
    <property type="protein sequence ID" value="EAU47132.1"/>
    <property type="molecule type" value="Genomic_DNA"/>
</dbReference>
<name>Q0FS69_SALBH</name>
<proteinExistence type="predicted"/>
<accession>Q0FS69</accession>
<feature type="transmembrane region" description="Helical" evidence="1">
    <location>
        <begin position="61"/>
        <end position="81"/>
    </location>
</feature>
<feature type="domain" description="Sulfatase N-terminal" evidence="2">
    <location>
        <begin position="287"/>
        <end position="470"/>
    </location>
</feature>
<evidence type="ECO:0000313" key="4">
    <source>
        <dbReference type="Proteomes" id="UP000006230"/>
    </source>
</evidence>
<sequence>MRLALALIASALLIDLVLIQPNHPNALSWRALRLVPLELPVLLLGLLALGRRATWLARLAALALLLMVLVKLADFGVYTAFARGFDPLADMHLLPAGLNLLSGSIGLVGTVVLGLLLMLALAAMAWLLYRALRLWARTGSRLPASARLLAGAIALVFAGLSASEIRTALNGWQGWNPPGAAFTSRLAAEHLRDFSRSRAALAEFRVAAETDPWAGRGGLLAQLGGRDVVIAFIESYGRAAYENPLYAPRHAKTLAEGEAALRQAGLEARSGWLTSPVMGGQSWLAHGALASGLDVSDQTRYRALLTSPRKTLFTLAKDAGYQSVAVAPAIVMPWPEGPQLGFETVLAAADLGYEGLPFNWVTMPDQYTLAAYERLAPQGAPRMTEIALISSHAPWTPVAEMVPWEAIGDGSVFDAQAVAGPTPGEVWANRDTIRDHYGRALDYSVETVLSWAALPRERPPLLIVLGDHQAAGFVSQKGGMDVPVHLIGPPEAVSLFEGWGWSAGLTPDPALASWPMSAFRDRFLEATSRETEEGS</sequence>
<feature type="transmembrane region" description="Helical" evidence="1">
    <location>
        <begin position="29"/>
        <end position="49"/>
    </location>
</feature>
<organism evidence="3 4">
    <name type="scientific">Salipiger bermudensis (strain DSM 26914 / JCM 13377 / KCTC 12554 / HTCC2601)</name>
    <name type="common">Pelagibaca bermudensis</name>
    <dbReference type="NCBI Taxonomy" id="314265"/>
    <lineage>
        <taxon>Bacteria</taxon>
        <taxon>Pseudomonadati</taxon>
        <taxon>Pseudomonadota</taxon>
        <taxon>Alphaproteobacteria</taxon>
        <taxon>Rhodobacterales</taxon>
        <taxon>Roseobacteraceae</taxon>
        <taxon>Salipiger</taxon>
    </lineage>
</organism>
<reference evidence="3 4" key="1">
    <citation type="journal article" date="2010" name="J. Bacteriol.">
        <title>Genome sequences of Pelagibaca bermudensis HTCC2601T and Maritimibacter alkaliphilus HTCC2654T, the type strains of two marine Roseobacter genera.</title>
        <authorList>
            <person name="Thrash J.C."/>
            <person name="Cho J.C."/>
            <person name="Ferriera S."/>
            <person name="Johnson J."/>
            <person name="Vergin K.L."/>
            <person name="Giovannoni S.J."/>
        </authorList>
    </citation>
    <scope>NUCLEOTIDE SEQUENCE [LARGE SCALE GENOMIC DNA]</scope>
    <source>
        <strain evidence="4">DSM 26914 / JCM 13377 / KCTC 12554 / HTCC2601</strain>
    </source>
</reference>